<keyword evidence="2" id="KW-1185">Reference proteome</keyword>
<dbReference type="VEuPathDB" id="FungiDB:RO3G_12628"/>
<reference evidence="1 2" key="1">
    <citation type="journal article" date="2009" name="PLoS Genet.">
        <title>Genomic analysis of the basal lineage fungus Rhizopus oryzae reveals a whole-genome duplication.</title>
        <authorList>
            <person name="Ma L.-J."/>
            <person name="Ibrahim A.S."/>
            <person name="Skory C."/>
            <person name="Grabherr M.G."/>
            <person name="Burger G."/>
            <person name="Butler M."/>
            <person name="Elias M."/>
            <person name="Idnurm A."/>
            <person name="Lang B.F."/>
            <person name="Sone T."/>
            <person name="Abe A."/>
            <person name="Calvo S.E."/>
            <person name="Corrochano L.M."/>
            <person name="Engels R."/>
            <person name="Fu J."/>
            <person name="Hansberg W."/>
            <person name="Kim J.-M."/>
            <person name="Kodira C.D."/>
            <person name="Koehrsen M.J."/>
            <person name="Liu B."/>
            <person name="Miranda-Saavedra D."/>
            <person name="O'Leary S."/>
            <person name="Ortiz-Castellanos L."/>
            <person name="Poulter R."/>
            <person name="Rodriguez-Romero J."/>
            <person name="Ruiz-Herrera J."/>
            <person name="Shen Y.-Q."/>
            <person name="Zeng Q."/>
            <person name="Galagan J."/>
            <person name="Birren B.W."/>
            <person name="Cuomo C.A."/>
            <person name="Wickes B.L."/>
        </authorList>
    </citation>
    <scope>NUCLEOTIDE SEQUENCE [LARGE SCALE GENOMIC DNA]</scope>
    <source>
        <strain evidence="2">RA 99-880 / ATCC MYA-4621 / FGSC 9543 / NRRL 43880</strain>
    </source>
</reference>
<organism evidence="1 2">
    <name type="scientific">Rhizopus delemar (strain RA 99-880 / ATCC MYA-4621 / FGSC 9543 / NRRL 43880)</name>
    <name type="common">Mucormycosis agent</name>
    <name type="synonym">Rhizopus arrhizus var. delemar</name>
    <dbReference type="NCBI Taxonomy" id="246409"/>
    <lineage>
        <taxon>Eukaryota</taxon>
        <taxon>Fungi</taxon>
        <taxon>Fungi incertae sedis</taxon>
        <taxon>Mucoromycota</taxon>
        <taxon>Mucoromycotina</taxon>
        <taxon>Mucoromycetes</taxon>
        <taxon>Mucorales</taxon>
        <taxon>Mucorineae</taxon>
        <taxon>Rhizopodaceae</taxon>
        <taxon>Rhizopus</taxon>
    </lineage>
</organism>
<proteinExistence type="predicted"/>
<evidence type="ECO:0000313" key="1">
    <source>
        <dbReference type="EMBL" id="EIE87917.1"/>
    </source>
</evidence>
<dbReference type="Proteomes" id="UP000009138">
    <property type="component" value="Unassembled WGS sequence"/>
</dbReference>
<dbReference type="RefSeq" id="XP_067523313.1">
    <property type="nucleotide sequence ID" value="XM_067667212.1"/>
</dbReference>
<sequence length="78" mass="8666">MEDINKAANAPSVIHMNEPSESSTEALAALASFISRAEITSRIINITIWTTTSMRPIAIQVYIRGQKVLLPTKDFYEV</sequence>
<name>I1CHI7_RHIO9</name>
<dbReference type="GeneID" id="93619593"/>
<dbReference type="EMBL" id="CH476741">
    <property type="protein sequence ID" value="EIE87917.1"/>
    <property type="molecule type" value="Genomic_DNA"/>
</dbReference>
<dbReference type="InParanoid" id="I1CHI7"/>
<dbReference type="AlphaFoldDB" id="I1CHI7"/>
<dbReference type="OrthoDB" id="10484363at2759"/>
<dbReference type="OMA" id="INTIIWI"/>
<accession>I1CHI7</accession>
<gene>
    <name evidence="1" type="ORF">RO3G_12628</name>
</gene>
<protein>
    <submittedName>
        <fullName evidence="1">Uncharacterized protein</fullName>
    </submittedName>
</protein>
<evidence type="ECO:0000313" key="2">
    <source>
        <dbReference type="Proteomes" id="UP000009138"/>
    </source>
</evidence>